<dbReference type="InterPro" id="IPR032465">
    <property type="entry name" value="ACMSD"/>
</dbReference>
<name>A0A060LR62_9BACI</name>
<dbReference type="EMBL" id="CP003923">
    <property type="protein sequence ID" value="AIC93776.1"/>
    <property type="molecule type" value="Genomic_DNA"/>
</dbReference>
<dbReference type="PANTHER" id="PTHR21240">
    <property type="entry name" value="2-AMINO-3-CARBOXYLMUCONATE-6-SEMIALDEHYDE DECARBOXYLASE"/>
    <property type="match status" value="1"/>
</dbReference>
<reference evidence="3 4" key="1">
    <citation type="journal article" date="2014" name="Gene">
        <title>A comparative genomic analysis of the alkalitolerant soil bacterium Bacillus lehensis G1.</title>
        <authorList>
            <person name="Noor Y.M."/>
            <person name="Samsulrizal N.H."/>
            <person name="Jema'on N.A."/>
            <person name="Low K.O."/>
            <person name="Ramli A.N."/>
            <person name="Alias N.I."/>
            <person name="Damis S.I."/>
            <person name="Fuzi S.F."/>
            <person name="Isa M.N."/>
            <person name="Murad A.M."/>
            <person name="Raih M.F."/>
            <person name="Bakar F.D."/>
            <person name="Najimudin N."/>
            <person name="Mahadi N.M."/>
            <person name="Illias R.M."/>
        </authorList>
    </citation>
    <scope>NUCLEOTIDE SEQUENCE [LARGE SCALE GENOMIC DNA]</scope>
    <source>
        <strain evidence="3 4">G1</strain>
    </source>
</reference>
<protein>
    <submittedName>
        <fullName evidence="3">Amidohydrolase</fullName>
    </submittedName>
</protein>
<keyword evidence="3" id="KW-0378">Hydrolase</keyword>
<accession>A0A060LR62</accession>
<evidence type="ECO:0000313" key="3">
    <source>
        <dbReference type="EMBL" id="AIC93776.1"/>
    </source>
</evidence>
<dbReference type="KEGG" id="ble:BleG1_1173"/>
<evidence type="ECO:0000256" key="1">
    <source>
        <dbReference type="ARBA" id="ARBA00023239"/>
    </source>
</evidence>
<dbReference type="Gene3D" id="3.20.20.140">
    <property type="entry name" value="Metal-dependent hydrolases"/>
    <property type="match status" value="1"/>
</dbReference>
<dbReference type="GO" id="GO:0016787">
    <property type="term" value="F:hydrolase activity"/>
    <property type="evidence" value="ECO:0007669"/>
    <property type="project" value="UniProtKB-KW"/>
</dbReference>
<dbReference type="eggNOG" id="COG2159">
    <property type="taxonomic scope" value="Bacteria"/>
</dbReference>
<dbReference type="SUPFAM" id="SSF51556">
    <property type="entry name" value="Metallo-dependent hydrolases"/>
    <property type="match status" value="1"/>
</dbReference>
<dbReference type="Pfam" id="PF04909">
    <property type="entry name" value="Amidohydro_2"/>
    <property type="match status" value="1"/>
</dbReference>
<dbReference type="Proteomes" id="UP000027142">
    <property type="component" value="Chromosome"/>
</dbReference>
<proteinExistence type="predicted"/>
<dbReference type="STRING" id="1246626.BleG1_1173"/>
<feature type="domain" description="Amidohydrolase-related" evidence="2">
    <location>
        <begin position="4"/>
        <end position="278"/>
    </location>
</feature>
<keyword evidence="1" id="KW-0456">Lyase</keyword>
<gene>
    <name evidence="3" type="ORF">BleG1_1173</name>
</gene>
<dbReference type="HOGENOM" id="CLU_044590_5_0_9"/>
<dbReference type="GO" id="GO:0016831">
    <property type="term" value="F:carboxy-lyase activity"/>
    <property type="evidence" value="ECO:0007669"/>
    <property type="project" value="InterPro"/>
</dbReference>
<dbReference type="InterPro" id="IPR006680">
    <property type="entry name" value="Amidohydro-rel"/>
</dbReference>
<organism evidence="3 4">
    <name type="scientific">Shouchella lehensis G1</name>
    <dbReference type="NCBI Taxonomy" id="1246626"/>
    <lineage>
        <taxon>Bacteria</taxon>
        <taxon>Bacillati</taxon>
        <taxon>Bacillota</taxon>
        <taxon>Bacilli</taxon>
        <taxon>Bacillales</taxon>
        <taxon>Bacillaceae</taxon>
        <taxon>Shouchella</taxon>
    </lineage>
</organism>
<evidence type="ECO:0000313" key="4">
    <source>
        <dbReference type="Proteomes" id="UP000027142"/>
    </source>
</evidence>
<evidence type="ECO:0000259" key="2">
    <source>
        <dbReference type="Pfam" id="PF04909"/>
    </source>
</evidence>
<keyword evidence="4" id="KW-1185">Reference proteome</keyword>
<dbReference type="InterPro" id="IPR032466">
    <property type="entry name" value="Metal_Hydrolase"/>
</dbReference>
<dbReference type="PANTHER" id="PTHR21240:SF19">
    <property type="entry name" value="CATALYTIC_ HYDROLASE"/>
    <property type="match status" value="1"/>
</dbReference>
<dbReference type="AlphaFoldDB" id="A0A060LR62"/>
<dbReference type="OrthoDB" id="9771932at2"/>
<dbReference type="CDD" id="cd01292">
    <property type="entry name" value="metallo-dependent_hydrolases"/>
    <property type="match status" value="1"/>
</dbReference>
<dbReference type="PATRIC" id="fig|1246626.3.peg.1177"/>
<sequence>MKIIDAHVHFSRIHTFQRTAVDASMLAYDHKGIERECEDANVIATVGMGVEESVTGAFPDHSAPDLMGLNLPDRPKTMGICIGINPFRFSKESVEKLDALLEEREYVGVKIYLGYYPYYAFDEVYQPVYELAKKHRVPVVFHTGDTYAEGAILKYAHPLTIDEVAVKHRDVTFVMAHLGDPWCLTAAEVMYKNRNVYADLSGLIVGTADKVAQHMRKDNSYFDHFKHALIYGDAYDRYMFGTDWPLVPIKPYAEWLGGIIPEKHHEAFFHDTALHVFPKLHALI</sequence>
<dbReference type="RefSeq" id="WP_038478293.1">
    <property type="nucleotide sequence ID" value="NZ_CP003923.1"/>
</dbReference>